<gene>
    <name evidence="2" type="ORF">SAMN04515674_12214</name>
</gene>
<protein>
    <submittedName>
        <fullName evidence="2">Peroxiredoxin</fullName>
    </submittedName>
</protein>
<sequence>MKTNYNTYQSNILWDYNFPVKIFKGEMPKLSPLKTGARINSLSIPQDSGIWQNVPEQFNLSNPTIRQIIDNKPLTISFLSGGWNEYGLKHLQTLKQSYAEILALGGNLLVVVQASYKDTLELAGHFELPFNLLADPNNLLAKQFGIYTKEVALWERIAGISEDVPAPATYVLNQHGKIVYHSVDTDFSRPFSATEMLGAVFSACHQIPYSVKYSLAA</sequence>
<evidence type="ECO:0000313" key="2">
    <source>
        <dbReference type="EMBL" id="SFQ48389.1"/>
    </source>
</evidence>
<evidence type="ECO:0000313" key="3">
    <source>
        <dbReference type="Proteomes" id="UP000199306"/>
    </source>
</evidence>
<dbReference type="GO" id="GO:0016209">
    <property type="term" value="F:antioxidant activity"/>
    <property type="evidence" value="ECO:0007669"/>
    <property type="project" value="InterPro"/>
</dbReference>
<dbReference type="Pfam" id="PF00578">
    <property type="entry name" value="AhpC-TSA"/>
    <property type="match status" value="1"/>
</dbReference>
<feature type="domain" description="Alkyl hydroperoxide reductase subunit C/ Thiol specific antioxidant" evidence="1">
    <location>
        <begin position="70"/>
        <end position="180"/>
    </location>
</feature>
<dbReference type="InterPro" id="IPR036249">
    <property type="entry name" value="Thioredoxin-like_sf"/>
</dbReference>
<dbReference type="RefSeq" id="WP_092019715.1">
    <property type="nucleotide sequence ID" value="NZ_FOXH01000022.1"/>
</dbReference>
<evidence type="ECO:0000259" key="1">
    <source>
        <dbReference type="Pfam" id="PF00578"/>
    </source>
</evidence>
<name>A0A1I5YVY2_9BACT</name>
<organism evidence="2 3">
    <name type="scientific">Pseudarcicella hirudinis</name>
    <dbReference type="NCBI Taxonomy" id="1079859"/>
    <lineage>
        <taxon>Bacteria</taxon>
        <taxon>Pseudomonadati</taxon>
        <taxon>Bacteroidota</taxon>
        <taxon>Cytophagia</taxon>
        <taxon>Cytophagales</taxon>
        <taxon>Flectobacillaceae</taxon>
        <taxon>Pseudarcicella</taxon>
    </lineage>
</organism>
<dbReference type="SUPFAM" id="SSF52833">
    <property type="entry name" value="Thioredoxin-like"/>
    <property type="match status" value="1"/>
</dbReference>
<dbReference type="Proteomes" id="UP000199306">
    <property type="component" value="Unassembled WGS sequence"/>
</dbReference>
<dbReference type="GO" id="GO:0016491">
    <property type="term" value="F:oxidoreductase activity"/>
    <property type="evidence" value="ECO:0007669"/>
    <property type="project" value="InterPro"/>
</dbReference>
<proteinExistence type="predicted"/>
<dbReference type="Gene3D" id="3.40.30.10">
    <property type="entry name" value="Glutaredoxin"/>
    <property type="match status" value="1"/>
</dbReference>
<dbReference type="InterPro" id="IPR000866">
    <property type="entry name" value="AhpC/TSA"/>
</dbReference>
<dbReference type="OrthoDB" id="645652at2"/>
<accession>A0A1I5YVY2</accession>
<reference evidence="2 3" key="1">
    <citation type="submission" date="2016-10" db="EMBL/GenBank/DDBJ databases">
        <authorList>
            <person name="de Groot N.N."/>
        </authorList>
    </citation>
    <scope>NUCLEOTIDE SEQUENCE [LARGE SCALE GENOMIC DNA]</scope>
    <source>
        <strain evidence="3">E92,LMG 26720,CCM 7988</strain>
    </source>
</reference>
<keyword evidence="3" id="KW-1185">Reference proteome</keyword>
<dbReference type="EMBL" id="FOXH01000022">
    <property type="protein sequence ID" value="SFQ48389.1"/>
    <property type="molecule type" value="Genomic_DNA"/>
</dbReference>
<dbReference type="STRING" id="1079859.SAMN04515674_12214"/>
<dbReference type="AlphaFoldDB" id="A0A1I5YVY2"/>